<dbReference type="Pfam" id="PF00078">
    <property type="entry name" value="RVT_1"/>
    <property type="match status" value="1"/>
</dbReference>
<dbReference type="RefSeq" id="XP_042580221.1">
    <property type="nucleotide sequence ID" value="XM_042724287.1"/>
</dbReference>
<evidence type="ECO:0000259" key="2">
    <source>
        <dbReference type="Pfam" id="PF00078"/>
    </source>
</evidence>
<organism evidence="3">
    <name type="scientific">Cyprinus carpio</name>
    <name type="common">Common carp</name>
    <dbReference type="NCBI Taxonomy" id="7962"/>
    <lineage>
        <taxon>Eukaryota</taxon>
        <taxon>Metazoa</taxon>
        <taxon>Chordata</taxon>
        <taxon>Craniata</taxon>
        <taxon>Vertebrata</taxon>
        <taxon>Euteleostomi</taxon>
        <taxon>Actinopterygii</taxon>
        <taxon>Neopterygii</taxon>
        <taxon>Teleostei</taxon>
        <taxon>Ostariophysi</taxon>
        <taxon>Cypriniformes</taxon>
        <taxon>Cyprinidae</taxon>
        <taxon>Cyprininae</taxon>
        <taxon>Cyprinus</taxon>
    </lineage>
</organism>
<feature type="domain" description="Reverse transcriptase" evidence="2">
    <location>
        <begin position="184"/>
        <end position="303"/>
    </location>
</feature>
<gene>
    <name evidence="3" type="primary">LOC122137455</name>
</gene>
<evidence type="ECO:0000256" key="1">
    <source>
        <dbReference type="SAM" id="SignalP"/>
    </source>
</evidence>
<dbReference type="OrthoDB" id="8929758at2759"/>
<sequence>MFNVQLRILYIMCLITTLKGTLKEARKSGKIYIQQWRTYDPASHLVGNNPGEFGGFARRLSDEEWLRFEAEERAFRKTLDTKLIDDRQRITYTGTDPTQWNKLMAILNGIYHKNGTFSAHNRNGRPYGIPLLKYTVRILNKLPNTDKPPTDRTPEALTEWIEKQFRFMREVIQPALNRTTRTQQKRLPRKVICGDQLTRPIQLRTGIKTGCPWSAVNFILALNQWLKWLCLCSSSHIRSPNPVQAYADDVQVSSRDEKVIKTMLSHTDKFMRWSGLEVKNTKCAVFYERRSGGNRWYQAKKDKPPSFSIMGNEIKVYACHETYCYIGHRFNIAGEWEEQIHELSSEYCTRLDMVDSSPLPVAMKLQAIREIALSKIQHLFANIHIPKCILNELNNKTVSLARRWIGLNTHLTRDVLFHRSREGGLGVPHIEWVYTAARISNLLRMLNNDDAAVRELARASLLLHLGKRKVPLCILDDASFLGFRRKPSGKLDTNTPGFGVCSDWLDLNDLCNRANIQLRWRNIAGQSVEANENICTDPTITAEATITTDDNIQLLDTQNIRRTIIDHFHLRMIQHWTGLRLQGQLACLPCADQNLSHTVLKNTALQDDIYRFTIKARLQVLPTKSNLAIWFPSAHEPFCLQHYSRQRETIAHILNGCSAYKGLYIARHDRIVALSAKELRDNVSHTTIHCNEKIKTDWFPLSHEQCVTLGNCYKSLTKYTGYICN</sequence>
<dbReference type="PANTHER" id="PTHR35450">
    <property type="entry name" value="REVERSE TRANSCRIPTASE DOMAIN-CONTAINING PROTEIN"/>
    <property type="match status" value="1"/>
</dbReference>
<dbReference type="Proteomes" id="UP001155660">
    <property type="component" value="Chromosome B5"/>
</dbReference>
<reference evidence="3" key="1">
    <citation type="submission" date="2025-08" db="UniProtKB">
        <authorList>
            <consortium name="RefSeq"/>
        </authorList>
    </citation>
    <scope>IDENTIFICATION</scope>
    <source>
        <tissue evidence="3">Muscle</tissue>
    </source>
</reference>
<dbReference type="KEGG" id="ccar:122137455"/>
<dbReference type="AlphaFoldDB" id="A0A9R0A155"/>
<accession>A0A9R0A155</accession>
<dbReference type="PANTHER" id="PTHR35450:SF2">
    <property type="entry name" value="REVERSE TRANSCRIPTASE DOMAIN-CONTAINING PROTEIN"/>
    <property type="match status" value="1"/>
</dbReference>
<evidence type="ECO:0000313" key="3">
    <source>
        <dbReference type="RefSeq" id="XP_042580221.1"/>
    </source>
</evidence>
<keyword evidence="1" id="KW-0732">Signal</keyword>
<feature type="signal peptide" evidence="1">
    <location>
        <begin position="1"/>
        <end position="20"/>
    </location>
</feature>
<dbReference type="GeneID" id="122137455"/>
<protein>
    <submittedName>
        <fullName evidence="3">Uncharacterized protein LOC122137455</fullName>
    </submittedName>
</protein>
<proteinExistence type="predicted"/>
<dbReference type="InterPro" id="IPR000477">
    <property type="entry name" value="RT_dom"/>
</dbReference>
<feature type="chain" id="PRO_5040271074" evidence="1">
    <location>
        <begin position="21"/>
        <end position="725"/>
    </location>
</feature>
<name>A0A9R0A155_CYPCA</name>